<dbReference type="AlphaFoldDB" id="A0AA39JHJ9"/>
<dbReference type="Proteomes" id="UP001175226">
    <property type="component" value="Unassembled WGS sequence"/>
</dbReference>
<organism evidence="2 3">
    <name type="scientific">Armillaria borealis</name>
    <dbReference type="NCBI Taxonomy" id="47425"/>
    <lineage>
        <taxon>Eukaryota</taxon>
        <taxon>Fungi</taxon>
        <taxon>Dikarya</taxon>
        <taxon>Basidiomycota</taxon>
        <taxon>Agaricomycotina</taxon>
        <taxon>Agaricomycetes</taxon>
        <taxon>Agaricomycetidae</taxon>
        <taxon>Agaricales</taxon>
        <taxon>Marasmiineae</taxon>
        <taxon>Physalacriaceae</taxon>
        <taxon>Armillaria</taxon>
    </lineage>
</organism>
<evidence type="ECO:0000313" key="2">
    <source>
        <dbReference type="EMBL" id="KAK0442896.1"/>
    </source>
</evidence>
<reference evidence="2" key="1">
    <citation type="submission" date="2023-06" db="EMBL/GenBank/DDBJ databases">
        <authorList>
            <consortium name="Lawrence Berkeley National Laboratory"/>
            <person name="Ahrendt S."/>
            <person name="Sahu N."/>
            <person name="Indic B."/>
            <person name="Wong-Bajracharya J."/>
            <person name="Merenyi Z."/>
            <person name="Ke H.-M."/>
            <person name="Monk M."/>
            <person name="Kocsube S."/>
            <person name="Drula E."/>
            <person name="Lipzen A."/>
            <person name="Balint B."/>
            <person name="Henrissat B."/>
            <person name="Andreopoulos B."/>
            <person name="Martin F.M."/>
            <person name="Harder C.B."/>
            <person name="Rigling D."/>
            <person name="Ford K.L."/>
            <person name="Foster G.D."/>
            <person name="Pangilinan J."/>
            <person name="Papanicolaou A."/>
            <person name="Barry K."/>
            <person name="LaButti K."/>
            <person name="Viragh M."/>
            <person name="Koriabine M."/>
            <person name="Yan M."/>
            <person name="Riley R."/>
            <person name="Champramary S."/>
            <person name="Plett K.L."/>
            <person name="Tsai I.J."/>
            <person name="Slot J."/>
            <person name="Sipos G."/>
            <person name="Plett J."/>
            <person name="Nagy L.G."/>
            <person name="Grigoriev I.V."/>
        </authorList>
    </citation>
    <scope>NUCLEOTIDE SEQUENCE</scope>
    <source>
        <strain evidence="2">FPL87.14</strain>
    </source>
</reference>
<gene>
    <name evidence="2" type="ORF">EV421DRAFT_1806821</name>
</gene>
<protein>
    <submittedName>
        <fullName evidence="2">Uncharacterized protein</fullName>
    </submittedName>
</protein>
<comment type="caution">
    <text evidence="2">The sequence shown here is derived from an EMBL/GenBank/DDBJ whole genome shotgun (WGS) entry which is preliminary data.</text>
</comment>
<evidence type="ECO:0000313" key="3">
    <source>
        <dbReference type="Proteomes" id="UP001175226"/>
    </source>
</evidence>
<feature type="compositionally biased region" description="Polar residues" evidence="1">
    <location>
        <begin position="81"/>
        <end position="101"/>
    </location>
</feature>
<feature type="compositionally biased region" description="Pro residues" evidence="1">
    <location>
        <begin position="135"/>
        <end position="148"/>
    </location>
</feature>
<keyword evidence="3" id="KW-1185">Reference proteome</keyword>
<feature type="compositionally biased region" description="Polar residues" evidence="1">
    <location>
        <begin position="1"/>
        <end position="11"/>
    </location>
</feature>
<sequence>MTGISMDNLSSFPRPDREPANQLHVIPEGKSVRSGSVTPTVPENILDSTPGHTVEEWRRSTSTVQQESPHIPLSHVRSNSRETLSPNDGQLRRSASGSTHSIGIEVEPPSRPQSTSDRSNSHTLGFLSPNHTPTILPPEPPEHPPVIPSIPIDHGPSTEPPPGFMPYPSVVVSGPDDSPETPKMIPSAGWGMNDWGNPPTSLSAAG</sequence>
<accession>A0AA39JHJ9</accession>
<feature type="compositionally biased region" description="Polar residues" evidence="1">
    <location>
        <begin position="112"/>
        <end position="123"/>
    </location>
</feature>
<proteinExistence type="predicted"/>
<evidence type="ECO:0000256" key="1">
    <source>
        <dbReference type="SAM" id="MobiDB-lite"/>
    </source>
</evidence>
<feature type="region of interest" description="Disordered" evidence="1">
    <location>
        <begin position="1"/>
        <end position="206"/>
    </location>
</feature>
<dbReference type="EMBL" id="JAUEPT010000024">
    <property type="protein sequence ID" value="KAK0442896.1"/>
    <property type="molecule type" value="Genomic_DNA"/>
</dbReference>
<name>A0AA39JHJ9_9AGAR</name>
<feature type="compositionally biased region" description="Polar residues" evidence="1">
    <location>
        <begin position="33"/>
        <end position="51"/>
    </location>
</feature>